<dbReference type="EMBL" id="JACIDM010000002">
    <property type="protein sequence ID" value="MBB4083526.1"/>
    <property type="molecule type" value="Genomic_DNA"/>
</dbReference>
<keyword evidence="1" id="KW-0732">Signal</keyword>
<accession>A0A7W6JEB2</accession>
<reference evidence="2 3" key="1">
    <citation type="submission" date="2020-08" db="EMBL/GenBank/DDBJ databases">
        <title>Genomic Encyclopedia of Type Strains, Phase IV (KMG-IV): sequencing the most valuable type-strain genomes for metagenomic binning, comparative biology and taxonomic classification.</title>
        <authorList>
            <person name="Goeker M."/>
        </authorList>
    </citation>
    <scope>NUCLEOTIDE SEQUENCE [LARGE SCALE GENOMIC DNA]</scope>
    <source>
        <strain evidence="2 3">DSM 23960</strain>
    </source>
</reference>
<dbReference type="AlphaFoldDB" id="A0A7W6JEB2"/>
<proteinExistence type="predicted"/>
<evidence type="ECO:0000313" key="3">
    <source>
        <dbReference type="Proteomes" id="UP000529946"/>
    </source>
</evidence>
<name>A0A7W6JEB2_9CAUL</name>
<protein>
    <submittedName>
        <fullName evidence="2">Uncharacterized protein</fullName>
    </submittedName>
</protein>
<evidence type="ECO:0000256" key="1">
    <source>
        <dbReference type="SAM" id="SignalP"/>
    </source>
</evidence>
<dbReference type="RefSeq" id="WP_183204612.1">
    <property type="nucleotide sequence ID" value="NZ_BAAAER010000009.1"/>
</dbReference>
<keyword evidence="3" id="KW-1185">Reference proteome</keyword>
<feature type="chain" id="PRO_5030877386" evidence="1">
    <location>
        <begin position="21"/>
        <end position="327"/>
    </location>
</feature>
<comment type="caution">
    <text evidence="2">The sequence shown here is derived from an EMBL/GenBank/DDBJ whole genome shotgun (WGS) entry which is preliminary data.</text>
</comment>
<dbReference type="Proteomes" id="UP000529946">
    <property type="component" value="Unassembled WGS sequence"/>
</dbReference>
<evidence type="ECO:0000313" key="2">
    <source>
        <dbReference type="EMBL" id="MBB4083526.1"/>
    </source>
</evidence>
<sequence>MITALLSAFALLTAPATTPAAPQCRFEGEPRQWTAEALASWDRLDRERLRLERPVTPVITLFDQSCAYTLTPDRRGDFRVGARRYRTGGRPHDGRIGLPDGNTVPAQRLAFAAPISNGEMFFIMALPSLWRADASEPRDARLLSMVVFMHEFAHTQQGEGLGERIDDLLTRGLPEDANDDVVQDRFAAREGYTAAYVAERDLFYQAAQAGDAAQARDLLQAADRRMTARRDRWFTGEDRLYAEADDIFLTMEGSGNWAAWAWLTHPEGGRLSPDDATAFIRGGGTHWSQDEGLGIMLALERLTPDWPRLAFGPDGVTADELIARALR</sequence>
<feature type="signal peptide" evidence="1">
    <location>
        <begin position="1"/>
        <end position="20"/>
    </location>
</feature>
<organism evidence="2 3">
    <name type="scientific">Brevundimonas lenta</name>
    <dbReference type="NCBI Taxonomy" id="424796"/>
    <lineage>
        <taxon>Bacteria</taxon>
        <taxon>Pseudomonadati</taxon>
        <taxon>Pseudomonadota</taxon>
        <taxon>Alphaproteobacteria</taxon>
        <taxon>Caulobacterales</taxon>
        <taxon>Caulobacteraceae</taxon>
        <taxon>Brevundimonas</taxon>
    </lineage>
</organism>
<gene>
    <name evidence="2" type="ORF">GGR12_002392</name>
</gene>